<accession>A0A9N8DPE0</accession>
<comment type="caution">
    <text evidence="2">The sequence shown here is derived from an EMBL/GenBank/DDBJ whole genome shotgun (WGS) entry which is preliminary data.</text>
</comment>
<reference evidence="2" key="1">
    <citation type="submission" date="2020-06" db="EMBL/GenBank/DDBJ databases">
        <authorList>
            <consortium name="Plant Systems Biology data submission"/>
        </authorList>
    </citation>
    <scope>NUCLEOTIDE SEQUENCE</scope>
    <source>
        <strain evidence="2">D6</strain>
    </source>
</reference>
<dbReference type="InterPro" id="IPR029063">
    <property type="entry name" value="SAM-dependent_MTases_sf"/>
</dbReference>
<dbReference type="AlphaFoldDB" id="A0A9N8DPE0"/>
<dbReference type="SUPFAM" id="SSF53335">
    <property type="entry name" value="S-adenosyl-L-methionine-dependent methyltransferases"/>
    <property type="match status" value="1"/>
</dbReference>
<protein>
    <submittedName>
        <fullName evidence="2">Sterol 24-c-methyltransferase</fullName>
    </submittedName>
</protein>
<dbReference type="OrthoDB" id="202766at2759"/>
<organism evidence="2 3">
    <name type="scientific">Seminavis robusta</name>
    <dbReference type="NCBI Taxonomy" id="568900"/>
    <lineage>
        <taxon>Eukaryota</taxon>
        <taxon>Sar</taxon>
        <taxon>Stramenopiles</taxon>
        <taxon>Ochrophyta</taxon>
        <taxon>Bacillariophyta</taxon>
        <taxon>Bacillariophyceae</taxon>
        <taxon>Bacillariophycidae</taxon>
        <taxon>Naviculales</taxon>
        <taxon>Naviculaceae</taxon>
        <taxon>Seminavis</taxon>
    </lineage>
</organism>
<dbReference type="Gene3D" id="1.10.10.10">
    <property type="entry name" value="Winged helix-like DNA-binding domain superfamily/Winged helix DNA-binding domain"/>
    <property type="match status" value="1"/>
</dbReference>
<dbReference type="InterPro" id="IPR025714">
    <property type="entry name" value="Methyltranfer_dom"/>
</dbReference>
<dbReference type="Gene3D" id="3.40.50.150">
    <property type="entry name" value="Vaccinia Virus protein VP39"/>
    <property type="match status" value="1"/>
</dbReference>
<gene>
    <name evidence="2" type="ORF">SEMRO_263_G102140.1</name>
</gene>
<dbReference type="SUPFAM" id="SSF46785">
    <property type="entry name" value="Winged helix' DNA-binding domain"/>
    <property type="match status" value="1"/>
</dbReference>
<dbReference type="InterPro" id="IPR036390">
    <property type="entry name" value="WH_DNA-bd_sf"/>
</dbReference>
<dbReference type="EMBL" id="CAICTM010000262">
    <property type="protein sequence ID" value="CAB9506317.1"/>
    <property type="molecule type" value="Genomic_DNA"/>
</dbReference>
<sequence>MSGYNVKGVVLSFGVGLAAGAYMVARSNKKEKPDPAKKAEQHLWKVAEYSLTSGLIRVCDELQLYDALWESGPSTAAELAQKMNCSERWLTEILSQATAAGICVYFFGKFCLKPEYAHLLRDPKKAPRSMQGLFEMVYCMLDRRSATVESIKSGLGVDYDYEKSDISAAIDRKNSNWFENKLEDDVLKNVKAPKSEKSLVDMLEAGIQVADIGCGFGASTVQMAKRFPKSHFCAFEASQKALLKIKERVEAAGLTNVTVCNVLEKSLAEGSSSGGKFDFIYVHDVIHDMTEPKKFLKEAKKGLSPDGCMVVVDIACSDNLKENIARPDAAGMYGFSCFLCLACSTSKKGGAGLGTCGFPESVARKWTGDEGFEFFEVLEIESLPSNVAYVVA</sequence>
<evidence type="ECO:0000313" key="2">
    <source>
        <dbReference type="EMBL" id="CAB9506317.1"/>
    </source>
</evidence>
<dbReference type="GO" id="GO:0046983">
    <property type="term" value="F:protein dimerization activity"/>
    <property type="evidence" value="ECO:0007669"/>
    <property type="project" value="InterPro"/>
</dbReference>
<evidence type="ECO:0000313" key="3">
    <source>
        <dbReference type="Proteomes" id="UP001153069"/>
    </source>
</evidence>
<dbReference type="Pfam" id="PF13847">
    <property type="entry name" value="Methyltransf_31"/>
    <property type="match status" value="1"/>
</dbReference>
<dbReference type="InterPro" id="IPR036388">
    <property type="entry name" value="WH-like_DNA-bd_sf"/>
</dbReference>
<feature type="domain" description="Methyltransferase" evidence="1">
    <location>
        <begin position="204"/>
        <end position="326"/>
    </location>
</feature>
<dbReference type="PANTHER" id="PTHR45128:SF1">
    <property type="entry name" value="S-ADENOSYLMETHIONINE-DEPENDENT METHYLTRANSFERASE RV2258C"/>
    <property type="match status" value="1"/>
</dbReference>
<proteinExistence type="predicted"/>
<keyword evidence="3" id="KW-1185">Reference proteome</keyword>
<dbReference type="Proteomes" id="UP001153069">
    <property type="component" value="Unassembled WGS sequence"/>
</dbReference>
<name>A0A9N8DPE0_9STRA</name>
<evidence type="ECO:0000259" key="1">
    <source>
        <dbReference type="Pfam" id="PF13847"/>
    </source>
</evidence>
<dbReference type="InterPro" id="IPR053173">
    <property type="entry name" value="SAM-binding_MTase"/>
</dbReference>
<dbReference type="PANTHER" id="PTHR45128">
    <property type="entry name" value="METHYLTRANSFERASE TYPE 11"/>
    <property type="match status" value="1"/>
</dbReference>
<dbReference type="CDD" id="cd02440">
    <property type="entry name" value="AdoMet_MTases"/>
    <property type="match status" value="1"/>
</dbReference>